<evidence type="ECO:0000313" key="1">
    <source>
        <dbReference type="EMBL" id="KAI5069380.1"/>
    </source>
</evidence>
<comment type="caution">
    <text evidence="1">The sequence shown here is derived from an EMBL/GenBank/DDBJ whole genome shotgun (WGS) entry which is preliminary data.</text>
</comment>
<dbReference type="AlphaFoldDB" id="A0A9D4UK80"/>
<dbReference type="EMBL" id="JABFUD020000015">
    <property type="protein sequence ID" value="KAI5069380.1"/>
    <property type="molecule type" value="Genomic_DNA"/>
</dbReference>
<sequence length="200" mass="22607">MFAQWPTTASTAPLILLHVASPSPVDRLANVTTGRPLHNAHSPLLPRHNFAKAACRPLPSALFRRCRLWRHRLRREKLRHQLKNNSSSSQEKQFASIEEVLHRKQTAVGEDKTPGSRCLSYVVACSASKIILQFSLVKGTFRKSTIACLFPVRNSTTAQSSTSLKLKVIKKIEDRSHGESRISRQINRAIIKLLKFFSFQ</sequence>
<dbReference type="Proteomes" id="UP000886520">
    <property type="component" value="Chromosome 15"/>
</dbReference>
<evidence type="ECO:0000313" key="2">
    <source>
        <dbReference type="Proteomes" id="UP000886520"/>
    </source>
</evidence>
<proteinExistence type="predicted"/>
<organism evidence="1 2">
    <name type="scientific">Adiantum capillus-veneris</name>
    <name type="common">Maidenhair fern</name>
    <dbReference type="NCBI Taxonomy" id="13818"/>
    <lineage>
        <taxon>Eukaryota</taxon>
        <taxon>Viridiplantae</taxon>
        <taxon>Streptophyta</taxon>
        <taxon>Embryophyta</taxon>
        <taxon>Tracheophyta</taxon>
        <taxon>Polypodiopsida</taxon>
        <taxon>Polypodiidae</taxon>
        <taxon>Polypodiales</taxon>
        <taxon>Pteridineae</taxon>
        <taxon>Pteridaceae</taxon>
        <taxon>Vittarioideae</taxon>
        <taxon>Adiantum</taxon>
    </lineage>
</organism>
<protein>
    <submittedName>
        <fullName evidence="1">Uncharacterized protein</fullName>
    </submittedName>
</protein>
<keyword evidence="2" id="KW-1185">Reference proteome</keyword>
<reference evidence="1" key="1">
    <citation type="submission" date="2021-01" db="EMBL/GenBank/DDBJ databases">
        <title>Adiantum capillus-veneris genome.</title>
        <authorList>
            <person name="Fang Y."/>
            <person name="Liao Q."/>
        </authorList>
    </citation>
    <scope>NUCLEOTIDE SEQUENCE</scope>
    <source>
        <strain evidence="1">H3</strain>
        <tissue evidence="1">Leaf</tissue>
    </source>
</reference>
<gene>
    <name evidence="1" type="ORF">GOP47_0015681</name>
</gene>
<accession>A0A9D4UK80</accession>
<name>A0A9D4UK80_ADICA</name>